<name>A0A811PUC9_9POAL</name>
<dbReference type="GO" id="GO:0000712">
    <property type="term" value="P:resolution of meiotic recombination intermediates"/>
    <property type="evidence" value="ECO:0007669"/>
    <property type="project" value="TreeGrafter"/>
</dbReference>
<gene>
    <name evidence="1" type="ORF">NCGR_LOCUS33900</name>
</gene>
<protein>
    <submittedName>
        <fullName evidence="1">Uncharacterized protein</fullName>
    </submittedName>
</protein>
<keyword evidence="2" id="KW-1185">Reference proteome</keyword>
<dbReference type="EMBL" id="CAJGYO010000008">
    <property type="protein sequence ID" value="CAD6250106.1"/>
    <property type="molecule type" value="Genomic_DNA"/>
</dbReference>
<dbReference type="InterPro" id="IPR038824">
    <property type="entry name" value="SHOC1-like"/>
</dbReference>
<evidence type="ECO:0000313" key="1">
    <source>
        <dbReference type="EMBL" id="CAD6250106.1"/>
    </source>
</evidence>
<proteinExistence type="predicted"/>
<reference evidence="1" key="1">
    <citation type="submission" date="2020-10" db="EMBL/GenBank/DDBJ databases">
        <authorList>
            <person name="Han B."/>
            <person name="Lu T."/>
            <person name="Zhao Q."/>
            <person name="Huang X."/>
            <person name="Zhao Y."/>
        </authorList>
    </citation>
    <scope>NUCLEOTIDE SEQUENCE</scope>
</reference>
<dbReference type="OrthoDB" id="2018152at2759"/>
<accession>A0A811PUC9</accession>
<sequence>MNKMRTVDSLNFIPATNQQQHLQTNHLTADSSKKIPADVQLHNQGNLNEKNIVDPHNFVTAAEQLNTLNQITIAISQKFVPAVEKSSSTSFVSANVIKAPQDNQSAGVLPLSEKMDSTKAGIPGPEAVIVVFEGENHLLSAVLEASDSLYALAASLDMNLKLFFSQTPKSTDQIILNCIQNAIQISVVHCCSLQGKRKENDKVLSPPKLRKFSHIDDMMPDLPEVFMIDQRLNMGSEGVSCRPRKYDVDAVIGIHVIDDDFINELTPNFRTYNERASSMVDICNFSRQSKLGEKQPIRSSFRASMPSARV</sequence>
<comment type="caution">
    <text evidence="1">The sequence shown here is derived from an EMBL/GenBank/DDBJ whole genome shotgun (WGS) entry which is preliminary data.</text>
</comment>
<organism evidence="1 2">
    <name type="scientific">Miscanthus lutarioriparius</name>
    <dbReference type="NCBI Taxonomy" id="422564"/>
    <lineage>
        <taxon>Eukaryota</taxon>
        <taxon>Viridiplantae</taxon>
        <taxon>Streptophyta</taxon>
        <taxon>Embryophyta</taxon>
        <taxon>Tracheophyta</taxon>
        <taxon>Spermatophyta</taxon>
        <taxon>Magnoliopsida</taxon>
        <taxon>Liliopsida</taxon>
        <taxon>Poales</taxon>
        <taxon>Poaceae</taxon>
        <taxon>PACMAD clade</taxon>
        <taxon>Panicoideae</taxon>
        <taxon>Andropogonodae</taxon>
        <taxon>Andropogoneae</taxon>
        <taxon>Saccharinae</taxon>
        <taxon>Miscanthus</taxon>
    </lineage>
</organism>
<evidence type="ECO:0000313" key="2">
    <source>
        <dbReference type="Proteomes" id="UP000604825"/>
    </source>
</evidence>
<dbReference type="Proteomes" id="UP000604825">
    <property type="component" value="Unassembled WGS sequence"/>
</dbReference>
<dbReference type="PANTHER" id="PTHR35764">
    <property type="entry name" value="PROTEIN SHORTAGE IN CHIASMATA 1"/>
    <property type="match status" value="1"/>
</dbReference>
<dbReference type="AlphaFoldDB" id="A0A811PUC9"/>
<dbReference type="PANTHER" id="PTHR35764:SF1">
    <property type="entry name" value="PROTEIN SHORTAGE IN CHIASMATA 1"/>
    <property type="match status" value="1"/>
</dbReference>